<evidence type="ECO:0000313" key="1">
    <source>
        <dbReference type="EMBL" id="QOR60373.1"/>
    </source>
</evidence>
<reference evidence="1" key="1">
    <citation type="submission" date="2019-02" db="EMBL/GenBank/DDBJ databases">
        <authorList>
            <person name="Bachy C."/>
            <person name="Yung C.-M."/>
            <person name="Roux S."/>
            <person name="Sullivan M.B."/>
            <person name="Worden A.Z."/>
        </authorList>
    </citation>
    <scope>NUCLEOTIDE SEQUENCE</scope>
    <source>
        <strain evidence="1">BII-V2</strain>
    </source>
</reference>
<proteinExistence type="predicted"/>
<name>A0A7S6NYB4_9PHYC</name>
<dbReference type="EMBL" id="MK522038">
    <property type="protein sequence ID" value="QOR60373.1"/>
    <property type="molecule type" value="Genomic_DNA"/>
</dbReference>
<organism evidence="1">
    <name type="scientific">Bathycoccus sp. RCC716 virus 2</name>
    <dbReference type="NCBI Taxonomy" id="2530039"/>
    <lineage>
        <taxon>Viruses</taxon>
        <taxon>Varidnaviria</taxon>
        <taxon>Bamfordvirae</taxon>
        <taxon>Nucleocytoviricota</taxon>
        <taxon>Megaviricetes</taxon>
        <taxon>Algavirales</taxon>
        <taxon>Phycodnaviridae</taxon>
        <taxon>Prasinovirus</taxon>
    </lineage>
</organism>
<accession>A0A7S6NYB4</accession>
<sequence>MCTLSFGAYAGGFVPDTPQYYRRNIDFKKLKELSEKIDQYVPYDKRKIIQERPIEERLPIWEKLCSSKTDKKAHPFIVSLTNELIKSNDEKIIKKKLQFVFNEIGGSFSFHAIEPCIEWYLEKDADPEIKKKYEPVKKVFKTMI</sequence>
<protein>
    <submittedName>
        <fullName evidence="1">Uncharacterized protein</fullName>
    </submittedName>
</protein>